<feature type="region of interest" description="Disordered" evidence="1">
    <location>
        <begin position="256"/>
        <end position="317"/>
    </location>
</feature>
<dbReference type="AlphaFoldDB" id="A0AAU7CE95"/>
<dbReference type="PANTHER" id="PTHR37951:SF1">
    <property type="entry name" value="TYPE VI SECRETION SYSTEM COMPONENT TSSA1"/>
    <property type="match status" value="1"/>
</dbReference>
<accession>A0AAU7CE95</accession>
<dbReference type="EMBL" id="CP155447">
    <property type="protein sequence ID" value="XBH03242.1"/>
    <property type="molecule type" value="Genomic_DNA"/>
</dbReference>
<gene>
    <name evidence="3" type="primary">tssA</name>
    <name evidence="3" type="ORF">V5E97_33785</name>
</gene>
<evidence type="ECO:0000256" key="1">
    <source>
        <dbReference type="SAM" id="MobiDB-lite"/>
    </source>
</evidence>
<feature type="region of interest" description="Disordered" evidence="1">
    <location>
        <begin position="467"/>
        <end position="501"/>
    </location>
</feature>
<dbReference type="PANTHER" id="PTHR37951">
    <property type="entry name" value="CYTOPLASMIC PROTEIN-RELATED"/>
    <property type="match status" value="1"/>
</dbReference>
<dbReference type="RefSeq" id="WP_406695976.1">
    <property type="nucleotide sequence ID" value="NZ_CP155447.1"/>
</dbReference>
<evidence type="ECO:0000259" key="2">
    <source>
        <dbReference type="Pfam" id="PF06812"/>
    </source>
</evidence>
<proteinExistence type="predicted"/>
<feature type="domain" description="ImpA N-terminal" evidence="2">
    <location>
        <begin position="13"/>
        <end position="134"/>
    </location>
</feature>
<feature type="compositionally biased region" description="Pro residues" evidence="1">
    <location>
        <begin position="483"/>
        <end position="493"/>
    </location>
</feature>
<dbReference type="NCBIfam" id="TIGR03363">
    <property type="entry name" value="VI_chp_8"/>
    <property type="match status" value="1"/>
</dbReference>
<sequence>MATTSVFNVDECLAPISGENPSGRNLAYEAVYDELREARRSEDDTLQGDWQRKAKTADWERVIELGTEILQGQSKDLQVAAWITEALGRRHAFGGLRDGFLLMLGIQEQFWETYYPEIDDGDLESRSGPFIFLESVVAPLIRSLPLTRGFGDERYSYYRWQESRATDNAGLKSQDAMDALIAEGKITGQQFDDAVAQTPKQFYVTLVEDLRGCIDALKALDDSMDQRLGRDSPGVVSVRKALTECRNVLEPILNQKRSLEPDAEAEVEDESAAPEDSDQSEYAETESSYDAEPQVAAPRRRARPARSSGGPITSVADAHQRILEASAYLREHDPASPAPFLVVRALRMGELYGQSQPPDISVCEAPSSEVRMSLRRLAQEGEWTQLLEEAEQALGRPEGTAWLDAQRYALTAMASTDIDRSAAAVACRSLLRAYLTDFPDLSQSELGDGTPTANSETRSWLQEEIVPPAPEPVDSDSDEPVAYQPPPMEPYVPDPSERASDEPADVWTQALELVQERRINEAIDLIRRALASASSGRERFQRKLQLAELCLMANRHQVALPLSEDLARLVDEFRLEEWESEQLCARVWAAFYRCLRAVGAGTPAAEKLQPVFARLCRLDINQALALEGDSPH</sequence>
<dbReference type="InterPro" id="IPR017739">
    <property type="entry name" value="T6SS-assoc_VCA0119"/>
</dbReference>
<reference evidence="3" key="1">
    <citation type="submission" date="2024-05" db="EMBL/GenBank/DDBJ databases">
        <title>Planctomycetes of the genus Singulisphaera possess chitinolytic capabilities.</title>
        <authorList>
            <person name="Ivanova A."/>
        </authorList>
    </citation>
    <scope>NUCLEOTIDE SEQUENCE</scope>
    <source>
        <strain evidence="3">Ch08T</strain>
    </source>
</reference>
<dbReference type="InterPro" id="IPR017740">
    <property type="entry name" value="TssA-like"/>
</dbReference>
<name>A0AAU7CE95_9BACT</name>
<organism evidence="3">
    <name type="scientific">Singulisphaera sp. Ch08</name>
    <dbReference type="NCBI Taxonomy" id="3120278"/>
    <lineage>
        <taxon>Bacteria</taxon>
        <taxon>Pseudomonadati</taxon>
        <taxon>Planctomycetota</taxon>
        <taxon>Planctomycetia</taxon>
        <taxon>Isosphaerales</taxon>
        <taxon>Isosphaeraceae</taxon>
        <taxon>Singulisphaera</taxon>
    </lineage>
</organism>
<evidence type="ECO:0000313" key="3">
    <source>
        <dbReference type="EMBL" id="XBH03242.1"/>
    </source>
</evidence>
<dbReference type="Pfam" id="PF16989">
    <property type="entry name" value="T6SS_VasJ"/>
    <property type="match status" value="1"/>
</dbReference>
<protein>
    <submittedName>
        <fullName evidence="3">Type VI secretion system protein TssA</fullName>
    </submittedName>
</protein>
<feature type="compositionally biased region" description="Acidic residues" evidence="1">
    <location>
        <begin position="261"/>
        <end position="289"/>
    </location>
</feature>
<dbReference type="Pfam" id="PF06812">
    <property type="entry name" value="ImpA_N"/>
    <property type="match status" value="1"/>
</dbReference>
<dbReference type="InterPro" id="IPR010657">
    <property type="entry name" value="ImpA_N"/>
</dbReference>